<dbReference type="InterPro" id="IPR006264">
    <property type="entry name" value="EPSP_synthase"/>
</dbReference>
<comment type="catalytic activity">
    <reaction evidence="6">
        <text>3-phosphoshikimate + phosphoenolpyruvate = 5-O-(1-carboxyvinyl)-3-phosphoshikimate + phosphate</text>
        <dbReference type="Rhea" id="RHEA:21256"/>
        <dbReference type="ChEBI" id="CHEBI:43474"/>
        <dbReference type="ChEBI" id="CHEBI:57701"/>
        <dbReference type="ChEBI" id="CHEBI:58702"/>
        <dbReference type="ChEBI" id="CHEBI:145989"/>
        <dbReference type="EC" id="2.5.1.19"/>
    </reaction>
    <physiologicalReaction direction="left-to-right" evidence="6">
        <dbReference type="Rhea" id="RHEA:21257"/>
    </physiologicalReaction>
</comment>
<keyword evidence="5 7" id="KW-0057">Aromatic amino acid biosynthesis</keyword>
<dbReference type="GO" id="GO:0009423">
    <property type="term" value="P:chorismate biosynthetic process"/>
    <property type="evidence" value="ECO:0007669"/>
    <property type="project" value="UniProtKB-UniRule"/>
</dbReference>
<feature type="active site" description="Proton acceptor" evidence="7">
    <location>
        <position position="321"/>
    </location>
</feature>
<evidence type="ECO:0000256" key="4">
    <source>
        <dbReference type="ARBA" id="ARBA00022679"/>
    </source>
</evidence>
<feature type="binding site" evidence="7">
    <location>
        <position position="24"/>
    </location>
    <ligand>
        <name>3-phosphoshikimate</name>
        <dbReference type="ChEBI" id="CHEBI:145989"/>
    </ligand>
</feature>
<dbReference type="Pfam" id="PF00275">
    <property type="entry name" value="EPSP_synthase"/>
    <property type="match status" value="1"/>
</dbReference>
<keyword evidence="4 7" id="KW-0808">Transferase</keyword>
<feature type="binding site" evidence="7">
    <location>
        <position position="206"/>
    </location>
    <ligand>
        <name>3-phosphoshikimate</name>
        <dbReference type="ChEBI" id="CHEBI:145989"/>
    </ligand>
</feature>
<feature type="binding site" evidence="7">
    <location>
        <position position="29"/>
    </location>
    <ligand>
        <name>3-phosphoshikimate</name>
        <dbReference type="ChEBI" id="CHEBI:145989"/>
    </ligand>
</feature>
<keyword evidence="3 7" id="KW-0028">Amino-acid biosynthesis</keyword>
<name>A0A399JBT2_9MICC</name>
<dbReference type="Gene3D" id="3.65.10.10">
    <property type="entry name" value="Enolpyruvate transferase domain"/>
    <property type="match status" value="2"/>
</dbReference>
<evidence type="ECO:0000256" key="6">
    <source>
        <dbReference type="ARBA" id="ARBA00044633"/>
    </source>
</evidence>
<feature type="binding site" evidence="7">
    <location>
        <position position="131"/>
    </location>
    <ligand>
        <name>phosphoenolpyruvate</name>
        <dbReference type="ChEBI" id="CHEBI:58702"/>
    </ligand>
</feature>
<accession>A0A399JBT2</accession>
<comment type="subunit">
    <text evidence="7">Monomer.</text>
</comment>
<sequence>MTQHWSAPLSPGRLDATVELPGSKSLTNRHLLLAALAGEPTQLTAPLDSRDTRLMAAALRTLGAEVDTEGTTNSGAPLWRVMPLQPGGTASAEPLDIDCGLAGTVMRFVPAVAALLRTPVRFNGDAAARRRPMGPVVEALRQLGATIEGGEDGFLPFTVTGNESVTGGEISIDASGSSQFVSALLLSAARLPLGLTVRHTGASLPSPQHIEMTLEVLRAAGVPASTGADGRSWSVGAAVPAPGDVVVEPDLSNAGPFLAAALVCGGTVRVPRWPARTTQIGALWRELLPAMGATVELGADAVLSVTGYGTPRGIDAADTGELAPTLAALCAVSEGPSRLTGIAHLRGHETDRLAALVAEFTRIGVPASELADGVQIRPVPGSAHGAVWESYEDHRMATAGAIVGLAVPGIEVENVETTAKTLPEFTRMWEAMLATATPPAPGGHAPSNAAPNEEAHA</sequence>
<dbReference type="InterPro" id="IPR013792">
    <property type="entry name" value="RNA3'P_cycl/enolpyr_Trfase_a/b"/>
</dbReference>
<dbReference type="CDD" id="cd01556">
    <property type="entry name" value="EPSP_synthase"/>
    <property type="match status" value="1"/>
</dbReference>
<evidence type="ECO:0000256" key="5">
    <source>
        <dbReference type="ARBA" id="ARBA00023141"/>
    </source>
</evidence>
<dbReference type="PANTHER" id="PTHR21090:SF5">
    <property type="entry name" value="PENTAFUNCTIONAL AROM POLYPEPTIDE"/>
    <property type="match status" value="1"/>
</dbReference>
<dbReference type="GO" id="GO:0005737">
    <property type="term" value="C:cytoplasm"/>
    <property type="evidence" value="ECO:0007669"/>
    <property type="project" value="UniProtKB-SubCell"/>
</dbReference>
<dbReference type="PIRSF" id="PIRSF000505">
    <property type="entry name" value="EPSPS"/>
    <property type="match status" value="1"/>
</dbReference>
<feature type="binding site" evidence="7">
    <location>
        <position position="177"/>
    </location>
    <ligand>
        <name>3-phosphoshikimate</name>
        <dbReference type="ChEBI" id="CHEBI:145989"/>
    </ligand>
</feature>
<dbReference type="InterPro" id="IPR036968">
    <property type="entry name" value="Enolpyruvate_Tfrase_sf"/>
</dbReference>
<dbReference type="GO" id="GO:0003866">
    <property type="term" value="F:3-phosphoshikimate 1-carboxyvinyltransferase activity"/>
    <property type="evidence" value="ECO:0007669"/>
    <property type="project" value="UniProtKB-UniRule"/>
</dbReference>
<dbReference type="Proteomes" id="UP000265419">
    <property type="component" value="Unassembled WGS sequence"/>
</dbReference>
<feature type="binding site" evidence="7">
    <location>
        <position position="103"/>
    </location>
    <ligand>
        <name>phosphoenolpyruvate</name>
        <dbReference type="ChEBI" id="CHEBI:58702"/>
    </ligand>
</feature>
<dbReference type="GO" id="GO:0009073">
    <property type="term" value="P:aromatic amino acid family biosynthetic process"/>
    <property type="evidence" value="ECO:0007669"/>
    <property type="project" value="UniProtKB-KW"/>
</dbReference>
<feature type="binding site" evidence="7">
    <location>
        <position position="420"/>
    </location>
    <ligand>
        <name>phosphoenolpyruvate</name>
        <dbReference type="ChEBI" id="CHEBI:58702"/>
    </ligand>
</feature>
<feature type="binding site" evidence="7">
    <location>
        <position position="321"/>
    </location>
    <ligand>
        <name>3-phosphoshikimate</name>
        <dbReference type="ChEBI" id="CHEBI:145989"/>
    </ligand>
</feature>
<comment type="subcellular location">
    <subcellularLocation>
        <location evidence="7">Cytoplasm</location>
    </subcellularLocation>
</comment>
<feature type="binding site" evidence="7">
    <location>
        <position position="395"/>
    </location>
    <ligand>
        <name>phosphoenolpyruvate</name>
        <dbReference type="ChEBI" id="CHEBI:58702"/>
    </ligand>
</feature>
<dbReference type="InterPro" id="IPR001986">
    <property type="entry name" value="Enolpyruvate_Tfrase_dom"/>
</dbReference>
<evidence type="ECO:0000256" key="3">
    <source>
        <dbReference type="ARBA" id="ARBA00022605"/>
    </source>
</evidence>
<proteinExistence type="inferred from homology"/>
<evidence type="ECO:0000313" key="10">
    <source>
        <dbReference type="EMBL" id="RII43031.1"/>
    </source>
</evidence>
<comment type="pathway">
    <text evidence="1 7">Metabolic intermediate biosynthesis; chorismate biosynthesis; chorismate from D-erythrose 4-phosphate and phosphoenolpyruvate: step 6/7.</text>
</comment>
<dbReference type="FunFam" id="3.65.10.10:FF:000011">
    <property type="entry name" value="3-phosphoshikimate 1-carboxyvinyltransferase"/>
    <property type="match status" value="1"/>
</dbReference>
<evidence type="ECO:0000256" key="7">
    <source>
        <dbReference type="HAMAP-Rule" id="MF_00210"/>
    </source>
</evidence>
<dbReference type="PROSITE" id="PS00885">
    <property type="entry name" value="EPSP_SYNTHASE_2"/>
    <property type="match status" value="1"/>
</dbReference>
<dbReference type="UniPathway" id="UPA00053">
    <property type="reaction ID" value="UER00089"/>
</dbReference>
<dbReference type="SUPFAM" id="SSF55205">
    <property type="entry name" value="EPT/RTPC-like"/>
    <property type="match status" value="1"/>
</dbReference>
<dbReference type="NCBIfam" id="TIGR01356">
    <property type="entry name" value="aroA"/>
    <property type="match status" value="1"/>
</dbReference>
<feature type="binding site" evidence="7">
    <location>
        <position position="25"/>
    </location>
    <ligand>
        <name>3-phosphoshikimate</name>
        <dbReference type="ChEBI" id="CHEBI:145989"/>
    </ligand>
</feature>
<dbReference type="PANTHER" id="PTHR21090">
    <property type="entry name" value="AROM/DEHYDROQUINATE SYNTHASE"/>
    <property type="match status" value="1"/>
</dbReference>
<keyword evidence="7" id="KW-0963">Cytoplasm</keyword>
<comment type="similarity">
    <text evidence="2 7">Belongs to the EPSP synthase family.</text>
</comment>
<evidence type="ECO:0000256" key="1">
    <source>
        <dbReference type="ARBA" id="ARBA00004811"/>
    </source>
</evidence>
<evidence type="ECO:0000256" key="2">
    <source>
        <dbReference type="ARBA" id="ARBA00009948"/>
    </source>
</evidence>
<evidence type="ECO:0000256" key="8">
    <source>
        <dbReference type="SAM" id="MobiDB-lite"/>
    </source>
</evidence>
<reference evidence="10 11" key="1">
    <citation type="submission" date="2018-07" db="EMBL/GenBank/DDBJ databases">
        <title>Arthrobacter sp. nov., isolated from raw cow's milk with high bacterial count.</title>
        <authorList>
            <person name="Hahne J."/>
            <person name="Isele D."/>
            <person name="Lipski A."/>
        </authorList>
    </citation>
    <scope>NUCLEOTIDE SEQUENCE [LARGE SCALE GENOMIC DNA]</scope>
    <source>
        <strain evidence="10 11">JZ R-35</strain>
    </source>
</reference>
<comment type="caution">
    <text evidence="7">Lacks conserved residue(s) required for the propagation of feature annotation.</text>
</comment>
<dbReference type="PROSITE" id="PS00104">
    <property type="entry name" value="EPSP_SYNTHASE_1"/>
    <property type="match status" value="1"/>
</dbReference>
<feature type="binding site" evidence="7">
    <location>
        <position position="24"/>
    </location>
    <ligand>
        <name>phosphoenolpyruvate</name>
        <dbReference type="ChEBI" id="CHEBI:58702"/>
    </ligand>
</feature>
<feature type="binding site" evidence="7">
    <location>
        <position position="179"/>
    </location>
    <ligand>
        <name>3-phosphoshikimate</name>
        <dbReference type="ChEBI" id="CHEBI:145989"/>
    </ligand>
</feature>
<feature type="compositionally biased region" description="Low complexity" evidence="8">
    <location>
        <begin position="436"/>
        <end position="446"/>
    </location>
</feature>
<feature type="binding site" evidence="7">
    <location>
        <position position="179"/>
    </location>
    <ligand>
        <name>phosphoenolpyruvate</name>
        <dbReference type="ChEBI" id="CHEBI:58702"/>
    </ligand>
</feature>
<feature type="binding site" evidence="7">
    <location>
        <position position="178"/>
    </location>
    <ligand>
        <name>3-phosphoshikimate</name>
        <dbReference type="ChEBI" id="CHEBI:145989"/>
    </ligand>
</feature>
<feature type="binding site" evidence="7">
    <location>
        <position position="348"/>
    </location>
    <ligand>
        <name>3-phosphoshikimate</name>
        <dbReference type="ChEBI" id="CHEBI:145989"/>
    </ligand>
</feature>
<dbReference type="RefSeq" id="WP_119423936.1">
    <property type="nucleotide sequence ID" value="NZ_QQXK01000006.1"/>
</dbReference>
<evidence type="ECO:0000313" key="11">
    <source>
        <dbReference type="Proteomes" id="UP000265419"/>
    </source>
</evidence>
<keyword evidence="11" id="KW-1185">Reference proteome</keyword>
<feature type="binding site" evidence="7">
    <location>
        <position position="352"/>
    </location>
    <ligand>
        <name>phosphoenolpyruvate</name>
        <dbReference type="ChEBI" id="CHEBI:58702"/>
    </ligand>
</feature>
<comment type="function">
    <text evidence="7">Catalyzes the transfer of the enolpyruvyl moiety of phosphoenolpyruvate (PEP) to the 5-hydroxyl of shikimate-3-phosphate (S3P) to produce enolpyruvyl shikimate-3-phosphate and inorganic phosphate.</text>
</comment>
<comment type="caution">
    <text evidence="10">The sequence shown here is derived from an EMBL/GenBank/DDBJ whole genome shotgun (WGS) entry which is preliminary data.</text>
</comment>
<dbReference type="EMBL" id="QQXK01000006">
    <property type="protein sequence ID" value="RII43031.1"/>
    <property type="molecule type" value="Genomic_DNA"/>
</dbReference>
<feature type="domain" description="Enolpyruvate transferase" evidence="9">
    <location>
        <begin position="11"/>
        <end position="427"/>
    </location>
</feature>
<evidence type="ECO:0000259" key="9">
    <source>
        <dbReference type="Pfam" id="PF00275"/>
    </source>
</evidence>
<organism evidence="10 11">
    <name type="scientific">Galactobacter valiniphilus</name>
    <dbReference type="NCBI Taxonomy" id="2676122"/>
    <lineage>
        <taxon>Bacteria</taxon>
        <taxon>Bacillati</taxon>
        <taxon>Actinomycetota</taxon>
        <taxon>Actinomycetes</taxon>
        <taxon>Micrococcales</taxon>
        <taxon>Micrococcaceae</taxon>
        <taxon>Galactobacter</taxon>
    </lineage>
</organism>
<feature type="region of interest" description="Disordered" evidence="8">
    <location>
        <begin position="436"/>
        <end position="457"/>
    </location>
</feature>
<dbReference type="GO" id="GO:0008652">
    <property type="term" value="P:amino acid biosynthetic process"/>
    <property type="evidence" value="ECO:0007669"/>
    <property type="project" value="UniProtKB-KW"/>
</dbReference>
<protein>
    <recommendedName>
        <fullName evidence="7">3-phosphoshikimate 1-carboxyvinyltransferase</fullName>
        <ecNumber evidence="7">2.5.1.19</ecNumber>
    </recommendedName>
    <alternativeName>
        <fullName evidence="7">5-enolpyruvylshikimate-3-phosphate synthase</fullName>
        <shortName evidence="7">EPSP synthase</shortName>
        <shortName evidence="7">EPSPS</shortName>
    </alternativeName>
</protein>
<gene>
    <name evidence="7 10" type="primary">aroA</name>
    <name evidence="10" type="ORF">DWB68_04425</name>
</gene>
<dbReference type="InterPro" id="IPR023193">
    <property type="entry name" value="EPSP_synthase_CS"/>
</dbReference>
<dbReference type="EC" id="2.5.1.19" evidence="7"/>
<dbReference type="AlphaFoldDB" id="A0A399JBT2"/>
<dbReference type="HAMAP" id="MF_00210">
    <property type="entry name" value="EPSP_synth"/>
    <property type="match status" value="1"/>
</dbReference>